<dbReference type="InParanoid" id="A0A067RQ18"/>
<organism evidence="1 2">
    <name type="scientific">Zootermopsis nevadensis</name>
    <name type="common">Dampwood termite</name>
    <dbReference type="NCBI Taxonomy" id="136037"/>
    <lineage>
        <taxon>Eukaryota</taxon>
        <taxon>Metazoa</taxon>
        <taxon>Ecdysozoa</taxon>
        <taxon>Arthropoda</taxon>
        <taxon>Hexapoda</taxon>
        <taxon>Insecta</taxon>
        <taxon>Pterygota</taxon>
        <taxon>Neoptera</taxon>
        <taxon>Polyneoptera</taxon>
        <taxon>Dictyoptera</taxon>
        <taxon>Blattodea</taxon>
        <taxon>Blattoidea</taxon>
        <taxon>Termitoidae</taxon>
        <taxon>Termopsidae</taxon>
        <taxon>Zootermopsis</taxon>
    </lineage>
</organism>
<keyword evidence="2" id="KW-1185">Reference proteome</keyword>
<dbReference type="Proteomes" id="UP000027135">
    <property type="component" value="Unassembled WGS sequence"/>
</dbReference>
<dbReference type="EMBL" id="KK852498">
    <property type="protein sequence ID" value="KDR22690.1"/>
    <property type="molecule type" value="Genomic_DNA"/>
</dbReference>
<evidence type="ECO:0000313" key="2">
    <source>
        <dbReference type="Proteomes" id="UP000027135"/>
    </source>
</evidence>
<sequence>MEEAFYVREEPTASSNKQLGIYFFTLYSADYHTYVMGLYAVFCAHVHTPLSGGTGSYCYLSSFLAPELLTSSPEGVALHQDYSLQREHVTCVVFPDEVMPPNLFRTMNYFRDFSDKHLYKRY</sequence>
<reference evidence="1 2" key="1">
    <citation type="journal article" date="2014" name="Nat. Commun.">
        <title>Molecular traces of alternative social organization in a termite genome.</title>
        <authorList>
            <person name="Terrapon N."/>
            <person name="Li C."/>
            <person name="Robertson H.M."/>
            <person name="Ji L."/>
            <person name="Meng X."/>
            <person name="Booth W."/>
            <person name="Chen Z."/>
            <person name="Childers C.P."/>
            <person name="Glastad K.M."/>
            <person name="Gokhale K."/>
            <person name="Gowin J."/>
            <person name="Gronenberg W."/>
            <person name="Hermansen R.A."/>
            <person name="Hu H."/>
            <person name="Hunt B.G."/>
            <person name="Huylmans A.K."/>
            <person name="Khalil S.M."/>
            <person name="Mitchell R.D."/>
            <person name="Munoz-Torres M.C."/>
            <person name="Mustard J.A."/>
            <person name="Pan H."/>
            <person name="Reese J.T."/>
            <person name="Scharf M.E."/>
            <person name="Sun F."/>
            <person name="Vogel H."/>
            <person name="Xiao J."/>
            <person name="Yang W."/>
            <person name="Yang Z."/>
            <person name="Yang Z."/>
            <person name="Zhou J."/>
            <person name="Zhu J."/>
            <person name="Brent C.S."/>
            <person name="Elsik C.G."/>
            <person name="Goodisman M.A."/>
            <person name="Liberles D.A."/>
            <person name="Roe R.M."/>
            <person name="Vargo E.L."/>
            <person name="Vilcinskas A."/>
            <person name="Wang J."/>
            <person name="Bornberg-Bauer E."/>
            <person name="Korb J."/>
            <person name="Zhang G."/>
            <person name="Liebig J."/>
        </authorList>
    </citation>
    <scope>NUCLEOTIDE SEQUENCE [LARGE SCALE GENOMIC DNA]</scope>
    <source>
        <tissue evidence="1">Whole organism</tissue>
    </source>
</reference>
<gene>
    <name evidence="1" type="ORF">L798_12825</name>
</gene>
<proteinExistence type="predicted"/>
<evidence type="ECO:0000313" key="1">
    <source>
        <dbReference type="EMBL" id="KDR22690.1"/>
    </source>
</evidence>
<protein>
    <submittedName>
        <fullName evidence="1">Uncharacterized protein</fullName>
    </submittedName>
</protein>
<accession>A0A067RQ18</accession>
<dbReference type="AlphaFoldDB" id="A0A067RQ18"/>
<name>A0A067RQ18_ZOONE</name>